<proteinExistence type="predicted"/>
<dbReference type="GO" id="GO:0022857">
    <property type="term" value="F:transmembrane transporter activity"/>
    <property type="evidence" value="ECO:0007669"/>
    <property type="project" value="InterPro"/>
</dbReference>
<dbReference type="AlphaFoldDB" id="A0A291GXP0"/>
<dbReference type="GO" id="GO:0005886">
    <property type="term" value="C:plasma membrane"/>
    <property type="evidence" value="ECO:0007669"/>
    <property type="project" value="UniProtKB-SubCell"/>
</dbReference>
<protein>
    <submittedName>
        <fullName evidence="7">Amino acid permease</fullName>
    </submittedName>
</protein>
<comment type="subcellular location">
    <subcellularLocation>
        <location evidence="1">Cell membrane</location>
        <topology evidence="1">Multi-pass membrane protein</topology>
    </subcellularLocation>
</comment>
<dbReference type="PANTHER" id="PTHR42770">
    <property type="entry name" value="AMINO ACID TRANSPORTER-RELATED"/>
    <property type="match status" value="1"/>
</dbReference>
<feature type="transmembrane region" description="Helical" evidence="6">
    <location>
        <begin position="356"/>
        <end position="375"/>
    </location>
</feature>
<dbReference type="RefSeq" id="WP_096799418.1">
    <property type="nucleotide sequence ID" value="NZ_CP023564.1"/>
</dbReference>
<feature type="transmembrane region" description="Helical" evidence="6">
    <location>
        <begin position="156"/>
        <end position="176"/>
    </location>
</feature>
<evidence type="ECO:0000256" key="3">
    <source>
        <dbReference type="ARBA" id="ARBA00022692"/>
    </source>
</evidence>
<dbReference type="Gene3D" id="1.20.1740.10">
    <property type="entry name" value="Amino acid/polyamine transporter I"/>
    <property type="match status" value="1"/>
</dbReference>
<dbReference type="KEGG" id="bgg:CFK41_09390"/>
<feature type="transmembrane region" description="Helical" evidence="6">
    <location>
        <begin position="331"/>
        <end position="350"/>
    </location>
</feature>
<evidence type="ECO:0000256" key="5">
    <source>
        <dbReference type="ARBA" id="ARBA00023136"/>
    </source>
</evidence>
<dbReference type="PANTHER" id="PTHR42770:SF7">
    <property type="entry name" value="MEMBRANE PROTEIN"/>
    <property type="match status" value="1"/>
</dbReference>
<evidence type="ECO:0000256" key="6">
    <source>
        <dbReference type="SAM" id="Phobius"/>
    </source>
</evidence>
<evidence type="ECO:0000256" key="1">
    <source>
        <dbReference type="ARBA" id="ARBA00004651"/>
    </source>
</evidence>
<feature type="transmembrane region" description="Helical" evidence="6">
    <location>
        <begin position="410"/>
        <end position="430"/>
    </location>
</feature>
<dbReference type="PIRSF" id="PIRSF006060">
    <property type="entry name" value="AA_transporter"/>
    <property type="match status" value="1"/>
</dbReference>
<dbReference type="OrthoDB" id="4568421at2"/>
<feature type="transmembrane region" description="Helical" evidence="6">
    <location>
        <begin position="21"/>
        <end position="38"/>
    </location>
</feature>
<reference evidence="7 8" key="1">
    <citation type="journal article" date="2014" name="Int. J. Syst. Evol. Microbiol.">
        <title>Brachybacterium ginsengisoli sp. nov., isolated from soil of a ginseng field.</title>
        <authorList>
            <person name="Hoang V.A."/>
            <person name="Kim Y.J."/>
            <person name="Nguyen N.L."/>
            <person name="Yang D.C."/>
        </authorList>
    </citation>
    <scope>NUCLEOTIDE SEQUENCE [LARGE SCALE GENOMIC DNA]</scope>
    <source>
        <strain evidence="7 8">DCY80</strain>
    </source>
</reference>
<keyword evidence="8" id="KW-1185">Reference proteome</keyword>
<feature type="transmembrane region" description="Helical" evidence="6">
    <location>
        <begin position="88"/>
        <end position="113"/>
    </location>
</feature>
<keyword evidence="5 6" id="KW-0472">Membrane</keyword>
<dbReference type="Proteomes" id="UP000217889">
    <property type="component" value="Chromosome"/>
</dbReference>
<feature type="transmembrane region" description="Helical" evidence="6">
    <location>
        <begin position="196"/>
        <end position="214"/>
    </location>
</feature>
<accession>A0A291GXP0</accession>
<feature type="transmembrane region" description="Helical" evidence="6">
    <location>
        <begin position="278"/>
        <end position="301"/>
    </location>
</feature>
<evidence type="ECO:0000313" key="8">
    <source>
        <dbReference type="Proteomes" id="UP000217889"/>
    </source>
</evidence>
<feature type="transmembrane region" description="Helical" evidence="6">
    <location>
        <begin position="235"/>
        <end position="258"/>
    </location>
</feature>
<dbReference type="EMBL" id="CP023564">
    <property type="protein sequence ID" value="ATG54953.1"/>
    <property type="molecule type" value="Genomic_DNA"/>
</dbReference>
<keyword evidence="2" id="KW-1003">Cell membrane</keyword>
<feature type="transmembrane region" description="Helical" evidence="6">
    <location>
        <begin position="44"/>
        <end position="67"/>
    </location>
</feature>
<name>A0A291GXP0_9MICO</name>
<dbReference type="Pfam" id="PF13520">
    <property type="entry name" value="AA_permease_2"/>
    <property type="match status" value="1"/>
</dbReference>
<dbReference type="InterPro" id="IPR002293">
    <property type="entry name" value="AA/rel_permease1"/>
</dbReference>
<sequence length="453" mass="45934">MTNARGSSSPTLRRTVTTTGLFLFILGDVLGAGVYVLAGEIAGIAGGALWVPLVVALVLALLTAGSYAELATKYPRAGGSSHYATRAFGPFVGSLVGVCMLSAGIVSVGALALGFAGDYLSAFVSLPTVLVVLVFLGLLAALNARGISESMGVNRVATLIEVSGLVMVIVLGGIVIGRGDGDLGRLTELGTPENGPVAAVLAGTVLAFYSYVGFETSVNIAEETKDPARSYPRALFGALTVTGVVYALIGAVASAVVPTAELSGSTAPLALVIEAAGIVPPVVFSVIALVAVANGALLTGIMTSRLAYGMSGDGLLPSVLTRLLPRRRTPWVAIIATTALSIALALTGSITVLAGAMVLLLLVVFIAVNAAVLVLRRDPVGHHHYRVPVVLPIAGLVSCLLLMTQVEGQVWRLGLPFLLVASAIAGLAAWRRGRSGHRSHGGAAPAPGPGAED</sequence>
<feature type="transmembrane region" description="Helical" evidence="6">
    <location>
        <begin position="119"/>
        <end position="144"/>
    </location>
</feature>
<evidence type="ECO:0000256" key="2">
    <source>
        <dbReference type="ARBA" id="ARBA00022475"/>
    </source>
</evidence>
<dbReference type="InterPro" id="IPR050367">
    <property type="entry name" value="APC_superfamily"/>
</dbReference>
<keyword evidence="4 6" id="KW-1133">Transmembrane helix</keyword>
<organism evidence="7 8">
    <name type="scientific">Brachybacterium ginsengisoli</name>
    <dbReference type="NCBI Taxonomy" id="1331682"/>
    <lineage>
        <taxon>Bacteria</taxon>
        <taxon>Bacillati</taxon>
        <taxon>Actinomycetota</taxon>
        <taxon>Actinomycetes</taxon>
        <taxon>Micrococcales</taxon>
        <taxon>Dermabacteraceae</taxon>
        <taxon>Brachybacterium</taxon>
    </lineage>
</organism>
<feature type="transmembrane region" description="Helical" evidence="6">
    <location>
        <begin position="387"/>
        <end position="404"/>
    </location>
</feature>
<keyword evidence="3 6" id="KW-0812">Transmembrane</keyword>
<evidence type="ECO:0000256" key="4">
    <source>
        <dbReference type="ARBA" id="ARBA00022989"/>
    </source>
</evidence>
<evidence type="ECO:0000313" key="7">
    <source>
        <dbReference type="EMBL" id="ATG54953.1"/>
    </source>
</evidence>
<gene>
    <name evidence="7" type="ORF">CFK41_09390</name>
</gene>